<dbReference type="RefSeq" id="WP_114461327.1">
    <property type="nucleotide sequence ID" value="NZ_QPIW01000008.1"/>
</dbReference>
<sequence>MKTVFFAVLLSTTAILTCSDTSAQSERPAALRYFNECRVSETVNCAKRPTKVSVKDLPSVGCAIPLGQLAKLIEANQTAAK</sequence>
<comment type="caution">
    <text evidence="1">The sequence shown here is derived from an EMBL/GenBank/DDBJ whole genome shotgun (WGS) entry which is preliminary data.</text>
</comment>
<organism evidence="1 2">
    <name type="scientific">Runella aurantiaca</name>
    <dbReference type="NCBI Taxonomy" id="2282308"/>
    <lineage>
        <taxon>Bacteria</taxon>
        <taxon>Pseudomonadati</taxon>
        <taxon>Bacteroidota</taxon>
        <taxon>Cytophagia</taxon>
        <taxon>Cytophagales</taxon>
        <taxon>Spirosomataceae</taxon>
        <taxon>Runella</taxon>
    </lineage>
</organism>
<gene>
    <name evidence="1" type="ORF">DVG78_12065</name>
</gene>
<accession>A0A369IDZ4</accession>
<keyword evidence="2" id="KW-1185">Reference proteome</keyword>
<dbReference type="EMBL" id="QPIW01000008">
    <property type="protein sequence ID" value="RDB05723.1"/>
    <property type="molecule type" value="Genomic_DNA"/>
</dbReference>
<protein>
    <submittedName>
        <fullName evidence="1">Uncharacterized protein</fullName>
    </submittedName>
</protein>
<evidence type="ECO:0000313" key="2">
    <source>
        <dbReference type="Proteomes" id="UP000253141"/>
    </source>
</evidence>
<reference evidence="1 2" key="1">
    <citation type="submission" date="2018-07" db="EMBL/GenBank/DDBJ databases">
        <title>Genome analysis of Runella aurantiaca.</title>
        <authorList>
            <person name="Yang X."/>
        </authorList>
    </citation>
    <scope>NUCLEOTIDE SEQUENCE [LARGE SCALE GENOMIC DNA]</scope>
    <source>
        <strain evidence="1 2">YX9</strain>
    </source>
</reference>
<evidence type="ECO:0000313" key="1">
    <source>
        <dbReference type="EMBL" id="RDB05723.1"/>
    </source>
</evidence>
<dbReference type="AlphaFoldDB" id="A0A369IDZ4"/>
<proteinExistence type="predicted"/>
<dbReference type="Proteomes" id="UP000253141">
    <property type="component" value="Unassembled WGS sequence"/>
</dbReference>
<name>A0A369IDZ4_9BACT</name>
<dbReference type="OrthoDB" id="965748at2"/>